<dbReference type="EMBL" id="QLAG01000002">
    <property type="protein sequence ID" value="TLX65071.1"/>
    <property type="molecule type" value="Genomic_DNA"/>
</dbReference>
<dbReference type="Proteomes" id="UP000306753">
    <property type="component" value="Unassembled WGS sequence"/>
</dbReference>
<comment type="caution">
    <text evidence="2">The sequence shown here is derived from an EMBL/GenBank/DDBJ whole genome shotgun (WGS) entry which is preliminary data.</text>
</comment>
<sequence>MSTAKTSAAPQPELVEVVLDKPHTHAGKPCKKGDTIKVTADQKAWLNRRGVIGQQKEANNG</sequence>
<evidence type="ECO:0000259" key="1">
    <source>
        <dbReference type="Pfam" id="PF23843"/>
    </source>
</evidence>
<organism evidence="2 3">
    <name type="scientific">Stutzerimonas nosocomialis</name>
    <dbReference type="NCBI Taxonomy" id="1056496"/>
    <lineage>
        <taxon>Bacteria</taxon>
        <taxon>Pseudomonadati</taxon>
        <taxon>Pseudomonadota</taxon>
        <taxon>Gammaproteobacteria</taxon>
        <taxon>Pseudomonadales</taxon>
        <taxon>Pseudomonadaceae</taxon>
        <taxon>Stutzerimonas</taxon>
    </lineage>
</organism>
<gene>
    <name evidence="2" type="ORF">DN820_01800</name>
</gene>
<accession>A0A5R9QII8</accession>
<dbReference type="AlphaFoldDB" id="A0A5R9QII8"/>
<dbReference type="RefSeq" id="WP_138410739.1">
    <property type="nucleotide sequence ID" value="NZ_QLAG01000002.1"/>
</dbReference>
<evidence type="ECO:0000313" key="2">
    <source>
        <dbReference type="EMBL" id="TLX65071.1"/>
    </source>
</evidence>
<reference evidence="2 3" key="1">
    <citation type="journal article" date="2017" name="Eur. J. Clin. Microbiol. Infect. Dis.">
        <title>Uncommonly isolated clinical Pseudomonas: identification and phylogenetic assignation.</title>
        <authorList>
            <person name="Mulet M."/>
            <person name="Gomila M."/>
            <person name="Ramirez A."/>
            <person name="Cardew S."/>
            <person name="Moore E.R."/>
            <person name="Lalucat J."/>
            <person name="Garcia-Valdes E."/>
        </authorList>
    </citation>
    <scope>NUCLEOTIDE SEQUENCE [LARGE SCALE GENOMIC DNA]</scope>
    <source>
        <strain evidence="2 3">SD129</strain>
    </source>
</reference>
<name>A0A5R9QII8_9GAMM</name>
<keyword evidence="3" id="KW-1185">Reference proteome</keyword>
<evidence type="ECO:0000313" key="3">
    <source>
        <dbReference type="Proteomes" id="UP000306753"/>
    </source>
</evidence>
<feature type="domain" description="DUF7210" evidence="1">
    <location>
        <begin position="15"/>
        <end position="52"/>
    </location>
</feature>
<dbReference type="InterPro" id="IPR055634">
    <property type="entry name" value="DUF7210"/>
</dbReference>
<protein>
    <recommendedName>
        <fullName evidence="1">DUF7210 domain-containing protein</fullName>
    </recommendedName>
</protein>
<dbReference type="Pfam" id="PF23843">
    <property type="entry name" value="DUF7210"/>
    <property type="match status" value="1"/>
</dbReference>
<proteinExistence type="predicted"/>